<dbReference type="AlphaFoldDB" id="A0A6B1YIY5"/>
<dbReference type="RefSeq" id="WP_161417297.1">
    <property type="nucleotide sequence ID" value="NZ_CP065414.1"/>
</dbReference>
<evidence type="ECO:0000313" key="4">
    <source>
        <dbReference type="Proteomes" id="UP000644192"/>
    </source>
</evidence>
<organism evidence="3 4">
    <name type="scientific">Pseudomonas aeruginosa</name>
    <dbReference type="NCBI Taxonomy" id="287"/>
    <lineage>
        <taxon>Bacteria</taxon>
        <taxon>Pseudomonadati</taxon>
        <taxon>Pseudomonadota</taxon>
        <taxon>Gammaproteobacteria</taxon>
        <taxon>Pseudomonadales</taxon>
        <taxon>Pseudomonadaceae</taxon>
        <taxon>Pseudomonas</taxon>
    </lineage>
</organism>
<dbReference type="InterPro" id="IPR001482">
    <property type="entry name" value="T2SS/T4SS_dom"/>
</dbReference>
<accession>A0A6B1YIY5</accession>
<comment type="similarity">
    <text evidence="1">Belongs to the GSP E family.</text>
</comment>
<reference evidence="3" key="1">
    <citation type="submission" date="2020-01" db="EMBL/GenBank/DDBJ databases">
        <title>Bacteria Cultured from War Wounds Associated with the Conflict in Eastern Ukraine.</title>
        <authorList>
            <person name="Snesrud E."/>
            <person name="Galac M.R."/>
            <person name="Mc Gann P."/>
            <person name="Valentine K."/>
            <person name="Viacheslav K."/>
        </authorList>
    </citation>
    <scope>NUCLEOTIDE SEQUENCE</scope>
    <source>
        <strain evidence="3">VNMU148</strain>
    </source>
</reference>
<dbReference type="InterPro" id="IPR027417">
    <property type="entry name" value="P-loop_NTPase"/>
</dbReference>
<dbReference type="Proteomes" id="UP000644192">
    <property type="component" value="Unassembled WGS sequence"/>
</dbReference>
<evidence type="ECO:0000313" key="3">
    <source>
        <dbReference type="EMBL" id="MZZ17704.1"/>
    </source>
</evidence>
<protein>
    <recommendedName>
        <fullName evidence="2">Bacterial type II secretion system protein E domain-containing protein</fullName>
    </recommendedName>
</protein>
<proteinExistence type="inferred from homology"/>
<dbReference type="Gene3D" id="3.40.50.300">
    <property type="entry name" value="P-loop containing nucleotide triphosphate hydrolases"/>
    <property type="match status" value="1"/>
</dbReference>
<sequence length="46" mass="5419">MKQSDELLKELPNLIRIMLRVRPDRIWVGELRDAKAVDSWVSATRL</sequence>
<dbReference type="EMBL" id="WXZT01000058">
    <property type="protein sequence ID" value="MZZ17704.1"/>
    <property type="molecule type" value="Genomic_DNA"/>
</dbReference>
<dbReference type="Pfam" id="PF00437">
    <property type="entry name" value="T2SSE"/>
    <property type="match status" value="1"/>
</dbReference>
<evidence type="ECO:0000259" key="2">
    <source>
        <dbReference type="Pfam" id="PF00437"/>
    </source>
</evidence>
<gene>
    <name evidence="3" type="ORF">GUL26_36230</name>
</gene>
<name>A0A6B1YIY5_PSEAI</name>
<comment type="caution">
    <text evidence="3">The sequence shown here is derived from an EMBL/GenBank/DDBJ whole genome shotgun (WGS) entry which is preliminary data.</text>
</comment>
<feature type="domain" description="Bacterial type II secretion system protein E" evidence="2">
    <location>
        <begin position="11"/>
        <end position="43"/>
    </location>
</feature>
<evidence type="ECO:0000256" key="1">
    <source>
        <dbReference type="ARBA" id="ARBA00006611"/>
    </source>
</evidence>